<evidence type="ECO:0000256" key="2">
    <source>
        <dbReference type="ARBA" id="ARBA00022980"/>
    </source>
</evidence>
<reference evidence="4 5" key="1">
    <citation type="submission" date="2020-04" db="EMBL/GenBank/DDBJ databases">
        <title>Perkinsus olseni comparative genomics.</title>
        <authorList>
            <person name="Bogema D.R."/>
        </authorList>
    </citation>
    <scope>NUCLEOTIDE SEQUENCE [LARGE SCALE GENOMIC DNA]</scope>
    <source>
        <strain evidence="4 5">ATCC PRA-207</strain>
    </source>
</reference>
<dbReference type="OMA" id="GEECKGY"/>
<dbReference type="SMART" id="SM01405">
    <property type="entry name" value="Ribosomal_S6e"/>
    <property type="match status" value="1"/>
</dbReference>
<keyword evidence="5" id="KW-1185">Reference proteome</keyword>
<gene>
    <name evidence="4" type="primary">RPS6_2</name>
    <name evidence="4" type="ORF">FOZ63_020148</name>
</gene>
<evidence type="ECO:0000256" key="3">
    <source>
        <dbReference type="ARBA" id="ARBA00023274"/>
    </source>
</evidence>
<dbReference type="GO" id="GO:1990904">
    <property type="term" value="C:ribonucleoprotein complex"/>
    <property type="evidence" value="ECO:0007669"/>
    <property type="project" value="UniProtKB-KW"/>
</dbReference>
<evidence type="ECO:0000313" key="4">
    <source>
        <dbReference type="EMBL" id="KAF4745311.1"/>
    </source>
</evidence>
<dbReference type="PANTHER" id="PTHR11502">
    <property type="entry name" value="40S RIBOSOMAL PROTEIN S6"/>
    <property type="match status" value="1"/>
</dbReference>
<dbReference type="EMBL" id="JABANO010010349">
    <property type="protein sequence ID" value="KAF4745311.1"/>
    <property type="molecule type" value="Genomic_DNA"/>
</dbReference>
<dbReference type="InterPro" id="IPR018282">
    <property type="entry name" value="Ribosomal_eS6_CS"/>
</dbReference>
<proteinExistence type="inferred from homology"/>
<name>A0A7J6TK99_PEROL</name>
<dbReference type="GO" id="GO:0006412">
    <property type="term" value="P:translation"/>
    <property type="evidence" value="ECO:0007669"/>
    <property type="project" value="InterPro"/>
</dbReference>
<comment type="similarity">
    <text evidence="1">Belongs to the eukaryotic ribosomal protein eS6 family.</text>
</comment>
<protein>
    <submittedName>
        <fullName evidence="4">40S ribosomal protein S6</fullName>
    </submittedName>
</protein>
<accession>A0A7J6TK99</accession>
<keyword evidence="2 4" id="KW-0689">Ribosomal protein</keyword>
<comment type="caution">
    <text evidence="4">The sequence shown here is derived from an EMBL/GenBank/DDBJ whole genome shotgun (WGS) entry which is preliminary data.</text>
</comment>
<dbReference type="GO" id="GO:0003735">
    <property type="term" value="F:structural constituent of ribosome"/>
    <property type="evidence" value="ECO:0007669"/>
    <property type="project" value="InterPro"/>
</dbReference>
<dbReference type="GO" id="GO:0005840">
    <property type="term" value="C:ribosome"/>
    <property type="evidence" value="ECO:0007669"/>
    <property type="project" value="UniProtKB-KW"/>
</dbReference>
<organism evidence="4 5">
    <name type="scientific">Perkinsus olseni</name>
    <name type="common">Perkinsus atlanticus</name>
    <dbReference type="NCBI Taxonomy" id="32597"/>
    <lineage>
        <taxon>Eukaryota</taxon>
        <taxon>Sar</taxon>
        <taxon>Alveolata</taxon>
        <taxon>Perkinsozoa</taxon>
        <taxon>Perkinsea</taxon>
        <taxon>Perkinsida</taxon>
        <taxon>Perkinsidae</taxon>
        <taxon>Perkinsus</taxon>
    </lineage>
</organism>
<dbReference type="AlphaFoldDB" id="A0A7J6TK99"/>
<dbReference type="Pfam" id="PF01092">
    <property type="entry name" value="Ribosomal_S6e"/>
    <property type="match status" value="1"/>
</dbReference>
<keyword evidence="3" id="KW-0687">Ribonucleoprotein</keyword>
<dbReference type="PROSITE" id="PS00578">
    <property type="entry name" value="RIBOSOMAL_S6E"/>
    <property type="match status" value="1"/>
</dbReference>
<sequence length="68" mass="7653">MKINISNPSTGLQKCIDIDDDKKLLPFFDKRISAEASGESLGDEFQGYIFRISGGNDKQGFPMKQVRR</sequence>
<dbReference type="Proteomes" id="UP000553632">
    <property type="component" value="Unassembled WGS sequence"/>
</dbReference>
<evidence type="ECO:0000256" key="1">
    <source>
        <dbReference type="ARBA" id="ARBA00009312"/>
    </source>
</evidence>
<dbReference type="InterPro" id="IPR001377">
    <property type="entry name" value="Ribosomal_eS6"/>
</dbReference>
<evidence type="ECO:0000313" key="5">
    <source>
        <dbReference type="Proteomes" id="UP000553632"/>
    </source>
</evidence>